<reference evidence="2" key="1">
    <citation type="submission" date="2019-02" db="EMBL/GenBank/DDBJ databases">
        <authorList>
            <person name="Gruber-Vodicka R. H."/>
            <person name="Seah K. B. B."/>
        </authorList>
    </citation>
    <scope>NUCLEOTIDE SEQUENCE</scope>
    <source>
        <strain evidence="2">BECK_BY1</strain>
    </source>
</reference>
<feature type="transmembrane region" description="Helical" evidence="1">
    <location>
        <begin position="27"/>
        <end position="49"/>
    </location>
</feature>
<evidence type="ECO:0000313" key="2">
    <source>
        <dbReference type="EMBL" id="VFK65432.1"/>
    </source>
</evidence>
<dbReference type="AlphaFoldDB" id="A0A451AHC8"/>
<name>A0A451AHC8_9GAMM</name>
<keyword evidence="1" id="KW-1133">Transmembrane helix</keyword>
<sequence length="156" mass="17867">MKNILYGAIAYSTGDAIGALILAEFSIYRMVGIMLITGTLYAMETSYCFRWIDSRIPNNGKLVNAMSRTILTALYFNPLWIARHLFFIYLFSGNWSQMNWGLVIMGTWSFIANLPITLPADYFIQNKISYHWRFFASGVFAALLAFYYALTEVLFG</sequence>
<accession>A0A451AHC8</accession>
<organism evidence="2">
    <name type="scientific">Candidatus Kentrum sp. TUN</name>
    <dbReference type="NCBI Taxonomy" id="2126343"/>
    <lineage>
        <taxon>Bacteria</taxon>
        <taxon>Pseudomonadati</taxon>
        <taxon>Pseudomonadota</taxon>
        <taxon>Gammaproteobacteria</taxon>
        <taxon>Candidatus Kentrum</taxon>
    </lineage>
</organism>
<gene>
    <name evidence="2" type="ORF">BECKTUN1418D_GA0071000_13402</name>
</gene>
<feature type="transmembrane region" description="Helical" evidence="1">
    <location>
        <begin position="98"/>
        <end position="118"/>
    </location>
</feature>
<protein>
    <submittedName>
        <fullName evidence="2">Uncharacterized protein</fullName>
    </submittedName>
</protein>
<feature type="transmembrane region" description="Helical" evidence="1">
    <location>
        <begin position="70"/>
        <end position="92"/>
    </location>
</feature>
<dbReference type="EMBL" id="CAADFX010000340">
    <property type="protein sequence ID" value="VFK65432.1"/>
    <property type="molecule type" value="Genomic_DNA"/>
</dbReference>
<keyword evidence="1" id="KW-0472">Membrane</keyword>
<proteinExistence type="predicted"/>
<feature type="transmembrane region" description="Helical" evidence="1">
    <location>
        <begin position="130"/>
        <end position="150"/>
    </location>
</feature>
<evidence type="ECO:0000256" key="1">
    <source>
        <dbReference type="SAM" id="Phobius"/>
    </source>
</evidence>
<keyword evidence="1" id="KW-0812">Transmembrane</keyword>